<reference evidence="8 9" key="1">
    <citation type="submission" date="2018-03" db="EMBL/GenBank/DDBJ databases">
        <authorList>
            <person name="Guldener U."/>
        </authorList>
    </citation>
    <scope>NUCLEOTIDE SEQUENCE [LARGE SCALE GENOMIC DNA]</scope>
    <source>
        <strain evidence="8 9">DAOM196992</strain>
    </source>
</reference>
<feature type="compositionally biased region" description="Low complexity" evidence="7">
    <location>
        <begin position="743"/>
        <end position="752"/>
    </location>
</feature>
<dbReference type="PANTHER" id="PTHR13421">
    <property type="entry name" value="SNRNA-ACTIVATING PROTEIN COMPLEX SUBUNIT 3"/>
    <property type="match status" value="1"/>
</dbReference>
<feature type="compositionally biased region" description="Acidic residues" evidence="7">
    <location>
        <begin position="138"/>
        <end position="147"/>
    </location>
</feature>
<evidence type="ECO:0000256" key="6">
    <source>
        <dbReference type="ARBA" id="ARBA00023242"/>
    </source>
</evidence>
<feature type="region of interest" description="Disordered" evidence="7">
    <location>
        <begin position="117"/>
        <end position="227"/>
    </location>
</feature>
<dbReference type="GO" id="GO:0019185">
    <property type="term" value="C:snRNA-activating protein complex"/>
    <property type="evidence" value="ECO:0007669"/>
    <property type="project" value="TreeGrafter"/>
</dbReference>
<dbReference type="Proteomes" id="UP000323386">
    <property type="component" value="Unassembled WGS sequence"/>
</dbReference>
<dbReference type="EMBL" id="OOIP01000001">
    <property type="protein sequence ID" value="SPO34629.1"/>
    <property type="molecule type" value="Genomic_DNA"/>
</dbReference>
<protein>
    <submittedName>
        <fullName evidence="8">Uncharacterized protein</fullName>
    </submittedName>
</protein>
<feature type="region of interest" description="Disordered" evidence="7">
    <location>
        <begin position="286"/>
        <end position="333"/>
    </location>
</feature>
<dbReference type="Pfam" id="PF12251">
    <property type="entry name" value="SNAPC3"/>
    <property type="match status" value="1"/>
</dbReference>
<dbReference type="GO" id="GO:0001006">
    <property type="term" value="F:RNA polymerase III type 3 promoter sequence-specific DNA binding"/>
    <property type="evidence" value="ECO:0007669"/>
    <property type="project" value="TreeGrafter"/>
</dbReference>
<dbReference type="OrthoDB" id="3437960at2759"/>
<evidence type="ECO:0000256" key="4">
    <source>
        <dbReference type="ARBA" id="ARBA00023125"/>
    </source>
</evidence>
<dbReference type="InterPro" id="IPR022042">
    <property type="entry name" value="snRNA-activating_su3"/>
</dbReference>
<evidence type="ECO:0000256" key="1">
    <source>
        <dbReference type="ARBA" id="ARBA00004123"/>
    </source>
</evidence>
<dbReference type="AlphaFoldDB" id="A0A5C3EU79"/>
<feature type="compositionally biased region" description="Basic and acidic residues" evidence="7">
    <location>
        <begin position="689"/>
        <end position="698"/>
    </location>
</feature>
<name>A0A5C3EU79_9BASI</name>
<feature type="compositionally biased region" description="Low complexity" evidence="7">
    <location>
        <begin position="121"/>
        <end position="137"/>
    </location>
</feature>
<accession>A0A5C3EU79</accession>
<sequence>MDVQPPLPNPQSPRRSSHQTVSPQSLQQRPQLQRTSGAPASNPSGPSYSSEPLQLGQIDLRHASQHGDGSARRQLDLTENHLKAVSARIGSSLDTVRHRIRERACDAEFSTALKDRWQQWSSTSTSSGKAAAGADAGADADADEEHEGTDASSTDVGSDNESADEDADRHRDRHTGRRRDRDGNAGGVEAHPASGEPDQPPQGHSIESSQRRRWQPRGSAAHDGKAWDEIRRAREALLADMDRSLPRAFRFDKTQTTAFSRRIKTRAVNSLDRPFSLPEIHQFIHGNAIAEVPPRTRPGPSSERNDPDRASSPVAEGLAGERHEASGPRTGRPPLVLQLSYFWSTPHIDFDDAEEEQEQEKQQQAQTGRPGTHAADEGFTRPPSLPRRQGDGPGGMRRSQTIEVRSDQNVSVILDAMLCWSDDQPERVGWRKRLARQALGDESDEVIEDYFGSPSDQGQGIDFDGQEPVCARFTGRKRTSDSCMVIEGRLYGGGIRAGDQPWEADYASLLSRHFPDADGRPQQPGDVATRFDELPAIRVGQPYWILHQGDCVHSFTLDCVRALRPEEQPSSVGAMPQGSPSNSVFPRVTWMAGPAVLRFISTDRDNVGIGHRILKGEGHAHYAFGSTSQAGVLGAERSKTKAWASHGTAKRKEGSALRTRYGKCTACQIRKAQIGILGGERVRIRRATRSRDGRKEHADVEEDEAATTLSGMDEHLVSVCPQCAVLMGVARLKRPPVPTESGQEQQQQQQQQDASPTEPDVAAEQLEIGGASRGDDGNEHGQDDDDDDDDDEDDDDGDHEPSDGAGRSKGRRARPTKKGKETKRKKKQKTESGDDTATAVRPANVPIEAIEIDWDALNADESRWNGWTIFPLY</sequence>
<feature type="region of interest" description="Disordered" evidence="7">
    <location>
        <begin position="352"/>
        <end position="400"/>
    </location>
</feature>
<keyword evidence="3" id="KW-0805">Transcription regulation</keyword>
<feature type="compositionally biased region" description="Low complexity" evidence="7">
    <location>
        <begin position="22"/>
        <end position="52"/>
    </location>
</feature>
<feature type="region of interest" description="Disordered" evidence="7">
    <location>
        <begin position="734"/>
        <end position="844"/>
    </location>
</feature>
<organism evidence="8 9">
    <name type="scientific">Pseudozyma flocculosa</name>
    <dbReference type="NCBI Taxonomy" id="84751"/>
    <lineage>
        <taxon>Eukaryota</taxon>
        <taxon>Fungi</taxon>
        <taxon>Dikarya</taxon>
        <taxon>Basidiomycota</taxon>
        <taxon>Ustilaginomycotina</taxon>
        <taxon>Ustilaginomycetes</taxon>
        <taxon>Ustilaginales</taxon>
        <taxon>Ustilaginaceae</taxon>
        <taxon>Pseudozyma</taxon>
    </lineage>
</organism>
<evidence type="ECO:0000256" key="7">
    <source>
        <dbReference type="SAM" id="MobiDB-lite"/>
    </source>
</evidence>
<feature type="compositionally biased region" description="Pro residues" evidence="7">
    <location>
        <begin position="1"/>
        <end position="11"/>
    </location>
</feature>
<dbReference type="GO" id="GO:0000978">
    <property type="term" value="F:RNA polymerase II cis-regulatory region sequence-specific DNA binding"/>
    <property type="evidence" value="ECO:0007669"/>
    <property type="project" value="TreeGrafter"/>
</dbReference>
<keyword evidence="9" id="KW-1185">Reference proteome</keyword>
<gene>
    <name evidence="8" type="ORF">PSFLO_00100</name>
</gene>
<feature type="compositionally biased region" description="Acidic residues" evidence="7">
    <location>
        <begin position="782"/>
        <end position="798"/>
    </location>
</feature>
<feature type="compositionally biased region" description="Polar residues" evidence="7">
    <location>
        <begin position="12"/>
        <end position="21"/>
    </location>
</feature>
<dbReference type="GO" id="GO:0042795">
    <property type="term" value="P:snRNA transcription by RNA polymerase II"/>
    <property type="evidence" value="ECO:0007669"/>
    <property type="project" value="TreeGrafter"/>
</dbReference>
<evidence type="ECO:0000256" key="3">
    <source>
        <dbReference type="ARBA" id="ARBA00023015"/>
    </source>
</evidence>
<evidence type="ECO:0000256" key="2">
    <source>
        <dbReference type="ARBA" id="ARBA00010410"/>
    </source>
</evidence>
<feature type="compositionally biased region" description="Basic residues" evidence="7">
    <location>
        <begin position="808"/>
        <end position="828"/>
    </location>
</feature>
<feature type="region of interest" description="Disordered" evidence="7">
    <location>
        <begin position="1"/>
        <end position="75"/>
    </location>
</feature>
<dbReference type="PANTHER" id="PTHR13421:SF16">
    <property type="entry name" value="SNRNA-ACTIVATING PROTEIN COMPLEX SUBUNIT 3"/>
    <property type="match status" value="1"/>
</dbReference>
<dbReference type="GO" id="GO:0005634">
    <property type="term" value="C:nucleus"/>
    <property type="evidence" value="ECO:0007669"/>
    <property type="project" value="UniProtKB-SubCell"/>
</dbReference>
<keyword evidence="6" id="KW-0539">Nucleus</keyword>
<comment type="subcellular location">
    <subcellularLocation>
        <location evidence="1">Nucleus</location>
    </subcellularLocation>
</comment>
<keyword evidence="4" id="KW-0238">DNA-binding</keyword>
<keyword evidence="5" id="KW-0804">Transcription</keyword>
<feature type="region of interest" description="Disordered" evidence="7">
    <location>
        <begin position="687"/>
        <end position="708"/>
    </location>
</feature>
<dbReference type="GO" id="GO:0003681">
    <property type="term" value="F:bent DNA binding"/>
    <property type="evidence" value="ECO:0007669"/>
    <property type="project" value="TreeGrafter"/>
</dbReference>
<evidence type="ECO:0000256" key="5">
    <source>
        <dbReference type="ARBA" id="ARBA00023163"/>
    </source>
</evidence>
<dbReference type="GO" id="GO:0001046">
    <property type="term" value="F:core promoter sequence-specific DNA binding"/>
    <property type="evidence" value="ECO:0007669"/>
    <property type="project" value="TreeGrafter"/>
</dbReference>
<comment type="similarity">
    <text evidence="2">Belongs to the SNAPC3/SRD2 family.</text>
</comment>
<evidence type="ECO:0000313" key="9">
    <source>
        <dbReference type="Proteomes" id="UP000323386"/>
    </source>
</evidence>
<evidence type="ECO:0000313" key="8">
    <source>
        <dbReference type="EMBL" id="SPO34629.1"/>
    </source>
</evidence>
<proteinExistence type="inferred from homology"/>
<dbReference type="GO" id="GO:0042796">
    <property type="term" value="P:snRNA transcription by RNA polymerase III"/>
    <property type="evidence" value="ECO:0007669"/>
    <property type="project" value="TreeGrafter"/>
</dbReference>